<evidence type="ECO:0000313" key="5">
    <source>
        <dbReference type="Proteomes" id="UP000199397"/>
    </source>
</evidence>
<feature type="transmembrane region" description="Helical" evidence="2">
    <location>
        <begin position="139"/>
        <end position="168"/>
    </location>
</feature>
<evidence type="ECO:0000259" key="3">
    <source>
        <dbReference type="Pfam" id="PF00122"/>
    </source>
</evidence>
<keyword evidence="2" id="KW-0472">Membrane</keyword>
<keyword evidence="2" id="KW-1133">Transmembrane helix</keyword>
<gene>
    <name evidence="4" type="ORF">SAMN05660964_03790</name>
</gene>
<dbReference type="Pfam" id="PF00122">
    <property type="entry name" value="E1-E2_ATPase"/>
    <property type="match status" value="1"/>
</dbReference>
<dbReference type="SUPFAM" id="SSF81653">
    <property type="entry name" value="Calcium ATPase, transduction domain A"/>
    <property type="match status" value="1"/>
</dbReference>
<sequence length="276" mass="30129">MLIEFTLASSGVALWHKLNNKQSKTLIATLQPRTISNTDNKVRQAKRLLHDVRSAIWGDERQQLQQSLDPQLQADVEQRRQAEKRRQVLSLGATGLAILGTSYPAFYLLGSAAVLYLGVPLAQMVLQDFRRKHFISVPLVSTILVIGMVATGQLVLAALAGLMGGFLAKLIRKAEENSQKQLINVFAGHPSHIWIEKDGVELEVPFDNVQKNDVVIVHAGETIPVDGTIQAGSASIDQHILTGESQPVHRSVGEQVFAATLILAGRISILVETAGW</sequence>
<dbReference type="EMBL" id="FNQP01000049">
    <property type="protein sequence ID" value="SEB14188.1"/>
    <property type="molecule type" value="Genomic_DNA"/>
</dbReference>
<dbReference type="Gene3D" id="2.70.150.10">
    <property type="entry name" value="Calcium-transporting ATPase, cytoplasmic transduction domain A"/>
    <property type="match status" value="1"/>
</dbReference>
<accession>A0A1H4GZ79</accession>
<keyword evidence="5" id="KW-1185">Reference proteome</keyword>
<protein>
    <submittedName>
        <fullName evidence="4">ATPase, P-type (Transporting), HAD superfamily, subfamily IC</fullName>
    </submittedName>
</protein>
<dbReference type="GO" id="GO:0015086">
    <property type="term" value="F:cadmium ion transmembrane transporter activity"/>
    <property type="evidence" value="ECO:0007669"/>
    <property type="project" value="TreeGrafter"/>
</dbReference>
<evidence type="ECO:0000256" key="2">
    <source>
        <dbReference type="SAM" id="Phobius"/>
    </source>
</evidence>
<comment type="similarity">
    <text evidence="1">Belongs to the cation transport ATPase (P-type) (TC 3.A.3) family. Type IB subfamily.</text>
</comment>
<evidence type="ECO:0000256" key="1">
    <source>
        <dbReference type="ARBA" id="ARBA00006024"/>
    </source>
</evidence>
<dbReference type="STRING" id="525918.SAMN05660964_03790"/>
<dbReference type="PANTHER" id="PTHR48085:SF5">
    <property type="entry name" value="CADMIUM_ZINC-TRANSPORTING ATPASE HMA4-RELATED"/>
    <property type="match status" value="1"/>
</dbReference>
<proteinExistence type="inferred from homology"/>
<dbReference type="GO" id="GO:0016020">
    <property type="term" value="C:membrane"/>
    <property type="evidence" value="ECO:0007669"/>
    <property type="project" value="TreeGrafter"/>
</dbReference>
<evidence type="ECO:0000313" key="4">
    <source>
        <dbReference type="EMBL" id="SEB14188.1"/>
    </source>
</evidence>
<dbReference type="OrthoDB" id="9814270at2"/>
<dbReference type="InterPro" id="IPR008250">
    <property type="entry name" value="ATPase_P-typ_transduc_dom_A_sf"/>
</dbReference>
<feature type="transmembrane region" description="Helical" evidence="2">
    <location>
        <begin position="88"/>
        <end position="119"/>
    </location>
</feature>
<dbReference type="PANTHER" id="PTHR48085">
    <property type="entry name" value="CADMIUM/ZINC-TRANSPORTING ATPASE HMA2-RELATED"/>
    <property type="match status" value="1"/>
</dbReference>
<dbReference type="Proteomes" id="UP000199397">
    <property type="component" value="Unassembled WGS sequence"/>
</dbReference>
<dbReference type="InterPro" id="IPR059000">
    <property type="entry name" value="ATPase_P-type_domA"/>
</dbReference>
<keyword evidence="2" id="KW-0812">Transmembrane</keyword>
<feature type="domain" description="P-type ATPase A" evidence="3">
    <location>
        <begin position="193"/>
        <end position="274"/>
    </location>
</feature>
<dbReference type="InterPro" id="IPR051014">
    <property type="entry name" value="Cation_Transport_ATPase_IB"/>
</dbReference>
<name>A0A1H4GZ79_9GAMM</name>
<organism evidence="4 5">
    <name type="scientific">Thiothrix caldifontis</name>
    <dbReference type="NCBI Taxonomy" id="525918"/>
    <lineage>
        <taxon>Bacteria</taxon>
        <taxon>Pseudomonadati</taxon>
        <taxon>Pseudomonadota</taxon>
        <taxon>Gammaproteobacteria</taxon>
        <taxon>Thiotrichales</taxon>
        <taxon>Thiotrichaceae</taxon>
        <taxon>Thiothrix</taxon>
    </lineage>
</organism>
<dbReference type="AlphaFoldDB" id="A0A1H4GZ79"/>
<reference evidence="4 5" key="1">
    <citation type="submission" date="2016-10" db="EMBL/GenBank/DDBJ databases">
        <authorList>
            <person name="de Groot N.N."/>
        </authorList>
    </citation>
    <scope>NUCLEOTIDE SEQUENCE [LARGE SCALE GENOMIC DNA]</scope>
    <source>
        <strain evidence="4 5">DSM 21228</strain>
    </source>
</reference>
<dbReference type="RefSeq" id="WP_093071176.1">
    <property type="nucleotide sequence ID" value="NZ_FNQP01000049.1"/>
</dbReference>